<organism evidence="3 4">
    <name type="scientific">Desulfonatronospira thiodismutans ASO3-1</name>
    <dbReference type="NCBI Taxonomy" id="555779"/>
    <lineage>
        <taxon>Bacteria</taxon>
        <taxon>Pseudomonadati</taxon>
        <taxon>Thermodesulfobacteriota</taxon>
        <taxon>Desulfovibrionia</taxon>
        <taxon>Desulfovibrionales</taxon>
        <taxon>Desulfonatronovibrionaceae</taxon>
        <taxon>Desulfonatronospira</taxon>
    </lineage>
</organism>
<dbReference type="AlphaFoldDB" id="D6SLH4"/>
<dbReference type="InterPro" id="IPR036034">
    <property type="entry name" value="PDZ_sf"/>
</dbReference>
<name>D6SLH4_9BACT</name>
<dbReference type="Gene3D" id="3.30.750.44">
    <property type="match status" value="1"/>
</dbReference>
<gene>
    <name evidence="3" type="ORF">Dthio_PD2959</name>
</gene>
<dbReference type="Pfam" id="PF03572">
    <property type="entry name" value="Peptidase_S41"/>
    <property type="match status" value="1"/>
</dbReference>
<evidence type="ECO:0000259" key="1">
    <source>
        <dbReference type="SMART" id="SM00228"/>
    </source>
</evidence>
<evidence type="ECO:0000313" key="4">
    <source>
        <dbReference type="Proteomes" id="UP000005496"/>
    </source>
</evidence>
<proteinExistence type="predicted"/>
<dbReference type="SUPFAM" id="SSF52096">
    <property type="entry name" value="ClpP/crotonase"/>
    <property type="match status" value="1"/>
</dbReference>
<dbReference type="Gene3D" id="2.30.42.10">
    <property type="match status" value="1"/>
</dbReference>
<evidence type="ECO:0000259" key="2">
    <source>
        <dbReference type="SMART" id="SM00245"/>
    </source>
</evidence>
<keyword evidence="4" id="KW-1185">Reference proteome</keyword>
<reference evidence="3" key="1">
    <citation type="submission" date="2010-05" db="EMBL/GenBank/DDBJ databases">
        <title>The draft genome of Desulfonatronospira thiodismutans ASO3-1.</title>
        <authorList>
            <consortium name="US DOE Joint Genome Institute (JGI-PGF)"/>
            <person name="Lucas S."/>
            <person name="Copeland A."/>
            <person name="Lapidus A."/>
            <person name="Cheng J.-F."/>
            <person name="Bruce D."/>
            <person name="Goodwin L."/>
            <person name="Pitluck S."/>
            <person name="Chertkov O."/>
            <person name="Brettin T."/>
            <person name="Detter J.C."/>
            <person name="Han C."/>
            <person name="Land M.L."/>
            <person name="Hauser L."/>
            <person name="Kyrpides N."/>
            <person name="Mikhailova N."/>
            <person name="Muyzer G."/>
            <person name="Woyke T."/>
        </authorList>
    </citation>
    <scope>NUCLEOTIDE SEQUENCE [LARGE SCALE GENOMIC DNA]</scope>
    <source>
        <strain evidence="3">ASO3-1</strain>
    </source>
</reference>
<feature type="domain" description="Tail specific protease" evidence="2">
    <location>
        <begin position="142"/>
        <end position="342"/>
    </location>
</feature>
<dbReference type="GO" id="GO:0004175">
    <property type="term" value="F:endopeptidase activity"/>
    <property type="evidence" value="ECO:0007669"/>
    <property type="project" value="TreeGrafter"/>
</dbReference>
<dbReference type="eggNOG" id="COG0793">
    <property type="taxonomic scope" value="Bacteria"/>
</dbReference>
<comment type="caution">
    <text evidence="3">The sequence shown here is derived from an EMBL/GenBank/DDBJ whole genome shotgun (WGS) entry which is preliminary data.</text>
</comment>
<dbReference type="OrthoDB" id="5505549at2"/>
<feature type="domain" description="PDZ" evidence="1">
    <location>
        <begin position="83"/>
        <end position="153"/>
    </location>
</feature>
<dbReference type="Gene3D" id="3.90.226.10">
    <property type="entry name" value="2-enoyl-CoA Hydratase, Chain A, domain 1"/>
    <property type="match status" value="1"/>
</dbReference>
<dbReference type="RefSeq" id="WP_008868667.1">
    <property type="nucleotide sequence ID" value="NZ_ACJN02000001.1"/>
</dbReference>
<dbReference type="InterPro" id="IPR001478">
    <property type="entry name" value="PDZ"/>
</dbReference>
<dbReference type="InterPro" id="IPR041489">
    <property type="entry name" value="PDZ_6"/>
</dbReference>
<dbReference type="GO" id="GO:0008236">
    <property type="term" value="F:serine-type peptidase activity"/>
    <property type="evidence" value="ECO:0007669"/>
    <property type="project" value="InterPro"/>
</dbReference>
<sequence>MKKHLPWLFLLLFFFPADLAAKPLLEEIRQVLRQHLPDPPDEALLQSLSKDTLQDDLQSLDAYARYFAKGESVHQTALEAQYTGIGAEIFSRDEEILVSPYQDGPLARAGVTERSVLLEVNGIRVAGEELEKAAAMLQGPPGKMVDLKLRPLSGEDMVELRVKREAVRPLHVELLQPQDQAVLRIRDFAAGRTRASLRVSIDYLGAGSSPVFIDLRESTGGDLFEALDCAALFIEPGKSLGGLWTKKSGKTLVNSPPGEKLSGRIVVFTGPDTASAAEAFAAALKFHGKALLAGEPSYGKCSTQTRISLSDGSVLQMTNGYVLGPEETPCSPEGLQPDIKVAGSRLYDTAYLVREGLAALEAQDALPETRQQYTLQQLAEEDLLTVRALRAWDRLPSGYVSLVLNLVEHDMDLLGANQVQVRIWSDKARNSDDPDLARHAGELESLAEYMEKSSWR</sequence>
<dbReference type="PANTHER" id="PTHR32060:SF22">
    <property type="entry name" value="CARBOXYL-TERMINAL-PROCESSING PEPTIDASE 3, CHLOROPLASTIC"/>
    <property type="match status" value="1"/>
</dbReference>
<dbReference type="InterPro" id="IPR029045">
    <property type="entry name" value="ClpP/crotonase-like_dom_sf"/>
</dbReference>
<dbReference type="PANTHER" id="PTHR32060">
    <property type="entry name" value="TAIL-SPECIFIC PROTEASE"/>
    <property type="match status" value="1"/>
</dbReference>
<dbReference type="SMART" id="SM00228">
    <property type="entry name" value="PDZ"/>
    <property type="match status" value="1"/>
</dbReference>
<protein>
    <submittedName>
        <fullName evidence="3">Peptidase S41</fullName>
    </submittedName>
</protein>
<dbReference type="SUPFAM" id="SSF50156">
    <property type="entry name" value="PDZ domain-like"/>
    <property type="match status" value="1"/>
</dbReference>
<dbReference type="SMART" id="SM00245">
    <property type="entry name" value="TSPc"/>
    <property type="match status" value="1"/>
</dbReference>
<dbReference type="GO" id="GO:0006508">
    <property type="term" value="P:proteolysis"/>
    <property type="evidence" value="ECO:0007669"/>
    <property type="project" value="InterPro"/>
</dbReference>
<dbReference type="InterPro" id="IPR005151">
    <property type="entry name" value="Tail-specific_protease"/>
</dbReference>
<accession>D6SLH4</accession>
<dbReference type="Pfam" id="PF17820">
    <property type="entry name" value="PDZ_6"/>
    <property type="match status" value="1"/>
</dbReference>
<dbReference type="EMBL" id="ACJN02000001">
    <property type="protein sequence ID" value="EFI35535.1"/>
    <property type="molecule type" value="Genomic_DNA"/>
</dbReference>
<dbReference type="Proteomes" id="UP000005496">
    <property type="component" value="Unassembled WGS sequence"/>
</dbReference>
<evidence type="ECO:0000313" key="3">
    <source>
        <dbReference type="EMBL" id="EFI35535.1"/>
    </source>
</evidence>
<dbReference type="CDD" id="cd06782">
    <property type="entry name" value="cpPDZ_CPP-like"/>
    <property type="match status" value="1"/>
</dbReference>